<evidence type="ECO:0000259" key="9">
    <source>
        <dbReference type="PROSITE" id="PS50850"/>
    </source>
</evidence>
<comment type="similarity">
    <text evidence="2">Belongs to the major facilitator superfamily. Sugar transporter (TC 2.A.1.1) family.</text>
</comment>
<evidence type="ECO:0000256" key="5">
    <source>
        <dbReference type="ARBA" id="ARBA00022989"/>
    </source>
</evidence>
<dbReference type="EMBL" id="KB730093">
    <property type="protein sequence ID" value="ENH72743.1"/>
    <property type="molecule type" value="Genomic_DNA"/>
</dbReference>
<dbReference type="VEuPathDB" id="FungiDB:FOC1_g10013410"/>
<dbReference type="HOGENOM" id="CLU_246449_0_0_1"/>
<keyword evidence="4 8" id="KW-0812">Transmembrane</keyword>
<keyword evidence="10" id="KW-0762">Sugar transport</keyword>
<dbReference type="InterPro" id="IPR036259">
    <property type="entry name" value="MFS_trans_sf"/>
</dbReference>
<dbReference type="Gene3D" id="1.20.1250.20">
    <property type="entry name" value="MFS general substrate transporter like domains"/>
    <property type="match status" value="1"/>
</dbReference>
<feature type="transmembrane region" description="Helical" evidence="8">
    <location>
        <begin position="1353"/>
        <end position="1375"/>
    </location>
</feature>
<dbReference type="InterPro" id="IPR048350">
    <property type="entry name" value="S-Me-THD-like_C"/>
</dbReference>
<dbReference type="InterPro" id="IPR024071">
    <property type="entry name" value="S-Me-THD_C_sf"/>
</dbReference>
<evidence type="ECO:0000256" key="6">
    <source>
        <dbReference type="ARBA" id="ARBA00023136"/>
    </source>
</evidence>
<dbReference type="Pfam" id="PF06032">
    <property type="entry name" value="S-Me-THD_N"/>
    <property type="match status" value="1"/>
</dbReference>
<organism evidence="10 11">
    <name type="scientific">Fusarium oxysporum f. sp. cubense (strain race 1)</name>
    <name type="common">Panama disease fungus</name>
    <dbReference type="NCBI Taxonomy" id="1229664"/>
    <lineage>
        <taxon>Eukaryota</taxon>
        <taxon>Fungi</taxon>
        <taxon>Dikarya</taxon>
        <taxon>Ascomycota</taxon>
        <taxon>Pezizomycotina</taxon>
        <taxon>Sordariomycetes</taxon>
        <taxon>Hypocreomycetidae</taxon>
        <taxon>Hypocreales</taxon>
        <taxon>Nectriaceae</taxon>
        <taxon>Fusarium</taxon>
        <taxon>Fusarium oxysporum species complex</taxon>
    </lineage>
</organism>
<dbReference type="GO" id="GO:0016787">
    <property type="term" value="F:hydrolase activity"/>
    <property type="evidence" value="ECO:0007669"/>
    <property type="project" value="InterPro"/>
</dbReference>
<accession>N4UA80</accession>
<evidence type="ECO:0000313" key="10">
    <source>
        <dbReference type="EMBL" id="ENH72743.1"/>
    </source>
</evidence>
<evidence type="ECO:0000256" key="3">
    <source>
        <dbReference type="ARBA" id="ARBA00022448"/>
    </source>
</evidence>
<keyword evidence="6 8" id="KW-0472">Membrane</keyword>
<dbReference type="Pfam" id="PF01968">
    <property type="entry name" value="Hydantoinase_A"/>
    <property type="match status" value="1"/>
</dbReference>
<evidence type="ECO:0000256" key="8">
    <source>
        <dbReference type="SAM" id="Phobius"/>
    </source>
</evidence>
<feature type="transmembrane region" description="Helical" evidence="8">
    <location>
        <begin position="1328"/>
        <end position="1344"/>
    </location>
</feature>
<reference evidence="11" key="1">
    <citation type="submission" date="2012-09" db="EMBL/GenBank/DDBJ databases">
        <title>Genome sequencing and comparative transcriptomics of race 1 and race 4 of banana pathogen: Fusarium oxysporum f. sp. cubense.</title>
        <authorList>
            <person name="Fang X."/>
            <person name="Huang J."/>
        </authorList>
    </citation>
    <scope>NUCLEOTIDE SEQUENCE [LARGE SCALE GENOMIC DNA]</scope>
    <source>
        <strain evidence="11">race 1</strain>
    </source>
</reference>
<dbReference type="Pfam" id="PF05378">
    <property type="entry name" value="Hydant_A_N"/>
    <property type="match status" value="1"/>
</dbReference>
<dbReference type="Pfam" id="PF20906">
    <property type="entry name" value="S-Me-THD_C"/>
    <property type="match status" value="1"/>
</dbReference>
<reference evidence="11" key="2">
    <citation type="journal article" date="2014" name="PLoS ONE">
        <title>Genome and Transcriptome Analysis of the Fungal Pathogen Fusarium oxysporum f. sp. cubense Causing Banana Vascular Wilt Disease.</title>
        <authorList>
            <person name="Guo L."/>
            <person name="Han L."/>
            <person name="Yang L."/>
            <person name="Zeng H."/>
            <person name="Fan D."/>
            <person name="Zhu Y."/>
            <person name="Feng Y."/>
            <person name="Wang G."/>
            <person name="Peng C."/>
            <person name="Jiang X."/>
            <person name="Zhou D."/>
            <person name="Ni P."/>
            <person name="Liang C."/>
            <person name="Liu L."/>
            <person name="Wang J."/>
            <person name="Mao C."/>
            <person name="Fang X."/>
            <person name="Peng M."/>
            <person name="Huang J."/>
        </authorList>
    </citation>
    <scope>NUCLEOTIDE SEQUENCE [LARGE SCALE GENOMIC DNA]</scope>
    <source>
        <strain evidence="11">race 1</strain>
    </source>
</reference>
<feature type="domain" description="Major facilitator superfamily (MFS) profile" evidence="9">
    <location>
        <begin position="1017"/>
        <end position="1488"/>
    </location>
</feature>
<dbReference type="PROSITE" id="PS00216">
    <property type="entry name" value="SUGAR_TRANSPORT_1"/>
    <property type="match status" value="2"/>
</dbReference>
<dbReference type="SUPFAM" id="SSF160991">
    <property type="entry name" value="CV3147-like"/>
    <property type="match status" value="1"/>
</dbReference>
<dbReference type="PROSITE" id="PS50850">
    <property type="entry name" value="MFS"/>
    <property type="match status" value="1"/>
</dbReference>
<comment type="subcellular location">
    <subcellularLocation>
        <location evidence="1">Membrane</location>
        <topology evidence="1">Multi-pass membrane protein</topology>
    </subcellularLocation>
</comment>
<feature type="transmembrane region" description="Helical" evidence="8">
    <location>
        <begin position="1159"/>
        <end position="1179"/>
    </location>
</feature>
<evidence type="ECO:0000256" key="2">
    <source>
        <dbReference type="ARBA" id="ARBA00010992"/>
    </source>
</evidence>
<dbReference type="Gene3D" id="3.40.1610.10">
    <property type="entry name" value="CV3147-like domain"/>
    <property type="match status" value="1"/>
</dbReference>
<feature type="transmembrane region" description="Helical" evidence="8">
    <location>
        <begin position="1395"/>
        <end position="1414"/>
    </location>
</feature>
<dbReference type="InterPro" id="IPR002821">
    <property type="entry name" value="Hydantoinase_A"/>
</dbReference>
<protein>
    <submittedName>
        <fullName evidence="10">High-affinity glucose transporter</fullName>
    </submittedName>
</protein>
<dbReference type="PRINTS" id="PR00171">
    <property type="entry name" value="SUGRTRNSPORT"/>
</dbReference>
<dbReference type="InterPro" id="IPR027479">
    <property type="entry name" value="S-Me-THD_N_sf"/>
</dbReference>
<evidence type="ECO:0000256" key="4">
    <source>
        <dbReference type="ARBA" id="ARBA00022692"/>
    </source>
</evidence>
<dbReference type="InterPro" id="IPR050360">
    <property type="entry name" value="MFS_Sugar_Transporters"/>
</dbReference>
<dbReference type="Pfam" id="PF00083">
    <property type="entry name" value="Sugar_tr"/>
    <property type="match status" value="1"/>
</dbReference>
<dbReference type="GO" id="GO:0016020">
    <property type="term" value="C:membrane"/>
    <property type="evidence" value="ECO:0007669"/>
    <property type="project" value="UniProtKB-SubCell"/>
</dbReference>
<keyword evidence="7" id="KW-0325">Glycoprotein</keyword>
<feature type="transmembrane region" description="Helical" evidence="8">
    <location>
        <begin position="1466"/>
        <end position="1484"/>
    </location>
</feature>
<evidence type="ECO:0000256" key="1">
    <source>
        <dbReference type="ARBA" id="ARBA00004141"/>
    </source>
</evidence>
<feature type="transmembrane region" description="Helical" evidence="8">
    <location>
        <begin position="1287"/>
        <end position="1308"/>
    </location>
</feature>
<sequence>MSLYRIGVDVGGTNTDAAILDIRAAATSTPGRGVLASHKASTTRDITSGIEAAIRAVLRDSGVDQSGVLSVTIGTTHFINALVEADARRLDRVAVVRLCGPFTRQLPPFSDFPVGLRSILDGGVYYLDGGLEIDGREIEPLNHEQIRQTARDVVAKGINVIALIGVFSPLDHDGKHEEECRRILLQEAPSLQVVCSHDIGPTGFLERENATILNASILRTGHRVKKGFKRAMHRLQLTCPLFLSQNDGTLIDADTAAEFPIKTFASGPTNSMTGAAYLAGLDHKRENVADDEEPQVLVVDIGGTTTDVCALLPSGFPRQAPGFVEVGGVRTAFSMPEVVSIGLGGGSKVQVDPTTQNVTVGPGSVGHLLQQEARVFGGKTLTASDVVVALGKAKLGDPELVKDVPAHIIESGRKELKHVLLVGGGALLVTEDLAGVDKCIVPIHQGAANAVGAAIAKVSGEIDVVEIPEGRSEKTIVDAACAKAIDMAISKGAAKNDVKIVEITKTPLQYMSNGAMRLQVRAVGHLAIPEELTPPPSPPVISVQETEDDEGEKVSVPDALTPTYKPSLHVDLDAYRPDVQNGTWYLSEVDLEMIATGCGVLGTGGGGPTHHEYLKGLDALRNNPKGRLRVISPKALKDDAMICFGSWYGSPSVINERIAGGNEIVTGINAVNKVVGNKTFDGMYIDEIGGGNGMSAFPPAVHFDVPVVDGDAMGRAYPTMYHATFSVYGHSLTPCVLSDARGNTSVVMSTDNPIRLESLLRTTVIELGLGCAVCANPLPGSVIKSHGVPNTVSQAWYLGRAVHNARRKKTSYVDAIFDVCAGKLLFTGKIVDVRRYIGGGYTMGSVVIAPLSEDERESHKQDVPSDRHMVIPFQNEYLYAALSDADGSEASQQVVCTVPDLISILGQDGEGIGSQDLRCTRAPAPSLIIDGLALLVTEFESQLQGMIQCASIKCTETITTEHRVENTDDDTRMRRGTNVIPVPSGEAPNSKDLQHQELKYWFDYTSTNMPIGNIYVIAGVSVVGGALFGFDISSISAQLGENSYKCYFNQGPKGPPFDDDEDCSGPTSLNQGGITASMAAGSWLGALVSGIISDRLGRKYSIMVGCIIWIIGSIISCASQNIGMLVVGRIINGFAVGIESAQVPVYIAEISPPSKRGRFIGMQQWAITWGILIMYYISYGCAMIGGRHSSDYSTAAFRVPWGLQMVPGVFLFFMMMLLPESPRWLARKDRWDECHGVLTLVHGHGDPDHPFVALELQDIKDMCAFEASIADVTYLDLFKPNMINRTVIGIFTQIWSQLTGMNVMMYYISYVFSMAGYKGNANLLASSIQYIINVLMTIPALLWMDKWGRRPTFLIGATLMCTWMFANAGILAAHGTEIPKDERDSPQVSMSVGGSAAKGLIACTYLFVASYAPTWGPASWTYPPELFPLRLRGKGVAFATSSNWAFNTALGLFTPVAFENITWKSYIIFGVFNVAMFIHVFFMFPETAGKTLEETADMFEDPNGIKYIGTPAWKTHVATHLTTKAEKGDVEAKLGAAHEEDAQHATNEK</sequence>
<dbReference type="InterPro" id="IPR010318">
    <property type="entry name" value="S-Me-THD_N"/>
</dbReference>
<dbReference type="InterPro" id="IPR008040">
    <property type="entry name" value="Hydant_A_N"/>
</dbReference>
<feature type="transmembrane region" description="Helical" evidence="8">
    <location>
        <begin position="1199"/>
        <end position="1218"/>
    </location>
</feature>
<keyword evidence="3" id="KW-0813">Transport</keyword>
<dbReference type="InterPro" id="IPR043129">
    <property type="entry name" value="ATPase_NBD"/>
</dbReference>
<dbReference type="InterPro" id="IPR003663">
    <property type="entry name" value="Sugar/inositol_transpt"/>
</dbReference>
<dbReference type="InterPro" id="IPR020846">
    <property type="entry name" value="MFS_dom"/>
</dbReference>
<dbReference type="PANTHER" id="PTHR48022">
    <property type="entry name" value="PLASTIDIC GLUCOSE TRANSPORTER 4"/>
    <property type="match status" value="1"/>
</dbReference>
<dbReference type="InterPro" id="IPR005829">
    <property type="entry name" value="Sugar_transporter_CS"/>
</dbReference>
<dbReference type="Gene3D" id="2.40.390.10">
    <property type="entry name" value="CV3147-like"/>
    <property type="match status" value="1"/>
</dbReference>
<name>N4UA80_FUSC1</name>
<gene>
    <name evidence="10" type="ORF">FOC1_g10013410</name>
</gene>
<dbReference type="NCBIfam" id="TIGR00879">
    <property type="entry name" value="SP"/>
    <property type="match status" value="1"/>
</dbReference>
<feature type="transmembrane region" description="Helical" evidence="8">
    <location>
        <begin position="1435"/>
        <end position="1454"/>
    </location>
</feature>
<feature type="transmembrane region" description="Helical" evidence="8">
    <location>
        <begin position="1100"/>
        <end position="1123"/>
    </location>
</feature>
<evidence type="ECO:0000256" key="7">
    <source>
        <dbReference type="ARBA" id="ARBA00023180"/>
    </source>
</evidence>
<keyword evidence="5 8" id="KW-1133">Transmembrane helix</keyword>
<dbReference type="FunFam" id="1.20.1250.20:FF:000026">
    <property type="entry name" value="MFS quinate transporter QutD"/>
    <property type="match status" value="1"/>
</dbReference>
<proteinExistence type="inferred from homology"/>
<dbReference type="GO" id="GO:0005351">
    <property type="term" value="F:carbohydrate:proton symporter activity"/>
    <property type="evidence" value="ECO:0007669"/>
    <property type="project" value="TreeGrafter"/>
</dbReference>
<dbReference type="PROSITE" id="PS00217">
    <property type="entry name" value="SUGAR_TRANSPORT_2"/>
    <property type="match status" value="1"/>
</dbReference>
<dbReference type="SUPFAM" id="SSF53067">
    <property type="entry name" value="Actin-like ATPase domain"/>
    <property type="match status" value="2"/>
</dbReference>
<dbReference type="PANTHER" id="PTHR48022:SF7">
    <property type="entry name" value="MAJOR FACILITATOR SUPERFAMILY (MFS) PROFILE DOMAIN-CONTAINING PROTEIN-RELATED"/>
    <property type="match status" value="1"/>
</dbReference>
<dbReference type="CDD" id="cd17356">
    <property type="entry name" value="MFS_HXT"/>
    <property type="match status" value="1"/>
</dbReference>
<dbReference type="Proteomes" id="UP000016928">
    <property type="component" value="Unassembled WGS sequence"/>
</dbReference>
<evidence type="ECO:0000313" key="11">
    <source>
        <dbReference type="Proteomes" id="UP000016928"/>
    </source>
</evidence>
<dbReference type="SUPFAM" id="SSF103473">
    <property type="entry name" value="MFS general substrate transporter"/>
    <property type="match status" value="1"/>
</dbReference>
<dbReference type="InterPro" id="IPR005828">
    <property type="entry name" value="MFS_sugar_transport-like"/>
</dbReference>
<dbReference type="OrthoDB" id="5404895at2759"/>